<organism evidence="1 2">
    <name type="scientific">Panagrolaimus sp. JU765</name>
    <dbReference type="NCBI Taxonomy" id="591449"/>
    <lineage>
        <taxon>Eukaryota</taxon>
        <taxon>Metazoa</taxon>
        <taxon>Ecdysozoa</taxon>
        <taxon>Nematoda</taxon>
        <taxon>Chromadorea</taxon>
        <taxon>Rhabditida</taxon>
        <taxon>Tylenchina</taxon>
        <taxon>Panagrolaimomorpha</taxon>
        <taxon>Panagrolaimoidea</taxon>
        <taxon>Panagrolaimidae</taxon>
        <taxon>Panagrolaimus</taxon>
    </lineage>
</organism>
<dbReference type="WBParaSite" id="JU765_v2.g13789.t1">
    <property type="protein sequence ID" value="JU765_v2.g13789.t1"/>
    <property type="gene ID" value="JU765_v2.g13789"/>
</dbReference>
<dbReference type="Proteomes" id="UP000887576">
    <property type="component" value="Unplaced"/>
</dbReference>
<protein>
    <submittedName>
        <fullName evidence="2">Major facilitator superfamily (MFS) profile domain-containing protein</fullName>
    </submittedName>
</protein>
<reference evidence="2" key="1">
    <citation type="submission" date="2022-11" db="UniProtKB">
        <authorList>
            <consortium name="WormBaseParasite"/>
        </authorList>
    </citation>
    <scope>IDENTIFICATION</scope>
</reference>
<evidence type="ECO:0000313" key="2">
    <source>
        <dbReference type="WBParaSite" id="JU765_v2.g13789.t1"/>
    </source>
</evidence>
<name>A0AC34Q7L8_9BILA</name>
<sequence length="476" mass="53820">MKRFRIVRLFFICAVLSLVTNFPSGFTNSSVNTAVNELRGYIRESFLRRGWTLSDTVESIIRGATLNCWFVAQILGALMSPIITDTYGRRVSYMISNAVLTIAAMIQYVAAVTFIPELLILGRSMAAFASPLSDATLILYLQEATPVNYRGTFSFLGEIGYCLVCVLGMILGMQNVLGNNLPHLLLCAIFPGLPFALFLLFIPETPKFLMIVRKDRESALKSLEFFQGEKKENEKLLDDFLMEDHEGHEKQSSIKELLTTWHLRRAILLSCAVLVLTLSFYPILQSSTYFFQSITIESGLAEMSSTALMLVFTISCVFGSLFIDRYPRRFLVLTFGSLSNIFLTMFVVCSVLSWMNWWMKYAALASMFLYAIAYGMVLGPISWFVAPELVSQRHRSTVFCFCYGVTNFMIALTNFATVPLYHLIGAYTLLPLFIIPSFFCLLFLYHYLPETLKKETHEIISAMASHRARVVSVTEA</sequence>
<accession>A0AC34Q7L8</accession>
<proteinExistence type="predicted"/>
<evidence type="ECO:0000313" key="1">
    <source>
        <dbReference type="Proteomes" id="UP000887576"/>
    </source>
</evidence>